<dbReference type="InterPro" id="IPR003749">
    <property type="entry name" value="ThiS/MoaD-like"/>
</dbReference>
<gene>
    <name evidence="1" type="primary">moaD</name>
    <name evidence="1" type="ORF">GCM10007874_64990</name>
</gene>
<keyword evidence="2" id="KW-1185">Reference proteome</keyword>
<organism evidence="1 2">
    <name type="scientific">Labrys miyagiensis</name>
    <dbReference type="NCBI Taxonomy" id="346912"/>
    <lineage>
        <taxon>Bacteria</taxon>
        <taxon>Pseudomonadati</taxon>
        <taxon>Pseudomonadota</taxon>
        <taxon>Alphaproteobacteria</taxon>
        <taxon>Hyphomicrobiales</taxon>
        <taxon>Xanthobacteraceae</taxon>
        <taxon>Labrys</taxon>
    </lineage>
</organism>
<dbReference type="SUPFAM" id="SSF54285">
    <property type="entry name" value="MoaD/ThiS"/>
    <property type="match status" value="1"/>
</dbReference>
<proteinExistence type="predicted"/>
<comment type="caution">
    <text evidence="1">The sequence shown here is derived from an EMBL/GenBank/DDBJ whole genome shotgun (WGS) entry which is preliminary data.</text>
</comment>
<reference evidence="2" key="1">
    <citation type="journal article" date="2019" name="Int. J. Syst. Evol. Microbiol.">
        <title>The Global Catalogue of Microorganisms (GCM) 10K type strain sequencing project: providing services to taxonomists for standard genome sequencing and annotation.</title>
        <authorList>
            <consortium name="The Broad Institute Genomics Platform"/>
            <consortium name="The Broad Institute Genome Sequencing Center for Infectious Disease"/>
            <person name="Wu L."/>
            <person name="Ma J."/>
        </authorList>
    </citation>
    <scope>NUCLEOTIDE SEQUENCE [LARGE SCALE GENOMIC DNA]</scope>
    <source>
        <strain evidence="2">NBRC 101365</strain>
    </source>
</reference>
<dbReference type="Proteomes" id="UP001156882">
    <property type="component" value="Unassembled WGS sequence"/>
</dbReference>
<name>A0ABQ6CSX5_9HYPH</name>
<accession>A0ABQ6CSX5</accession>
<dbReference type="Gene3D" id="3.10.20.30">
    <property type="match status" value="1"/>
</dbReference>
<dbReference type="InterPro" id="IPR012675">
    <property type="entry name" value="Beta-grasp_dom_sf"/>
</dbReference>
<dbReference type="InterPro" id="IPR016155">
    <property type="entry name" value="Mopterin_synth/thiamin_S_b"/>
</dbReference>
<dbReference type="NCBIfam" id="TIGR01682">
    <property type="entry name" value="moaD"/>
    <property type="match status" value="1"/>
</dbReference>
<dbReference type="Pfam" id="PF02597">
    <property type="entry name" value="ThiS"/>
    <property type="match status" value="1"/>
</dbReference>
<evidence type="ECO:0000313" key="1">
    <source>
        <dbReference type="EMBL" id="GLS23478.1"/>
    </source>
</evidence>
<dbReference type="RefSeq" id="WP_284316411.1">
    <property type="nucleotide sequence ID" value="NZ_BSPC01000075.1"/>
</dbReference>
<evidence type="ECO:0000313" key="2">
    <source>
        <dbReference type="Proteomes" id="UP001156882"/>
    </source>
</evidence>
<dbReference type="EMBL" id="BSPC01000075">
    <property type="protein sequence ID" value="GLS23478.1"/>
    <property type="molecule type" value="Genomic_DNA"/>
</dbReference>
<protein>
    <submittedName>
        <fullName evidence="1">Molybdopterin synthase sulfur carrier subunit</fullName>
    </submittedName>
</protein>
<sequence length="83" mass="9243">MKLIYFAWLRERIGVPEEEVELPPEVKTVGDLMQWLAGRNEAYAYAFENPKIVRAAIDRRHVKPAAAIAGAGEIAFFPPMTGG</sequence>